<evidence type="ECO:0000313" key="1">
    <source>
        <dbReference type="EMBL" id="KKN77625.1"/>
    </source>
</evidence>
<comment type="caution">
    <text evidence="1">The sequence shown here is derived from an EMBL/GenBank/DDBJ whole genome shotgun (WGS) entry which is preliminary data.</text>
</comment>
<accession>A0A0F9T8T1</accession>
<proteinExistence type="predicted"/>
<sequence>MERSKGKIRLSKSGISLWVADLLLFKCFTSSVRTTEAKHKANAAHLVKCWNAFEEGGIVGEMAGLLEEIANSFKVAMDGHMDIAKKLGKEMDYPEGKLFIKQAKAVLTQYKEIDK</sequence>
<name>A0A0F9T8T1_9ZZZZ</name>
<gene>
    <name evidence="1" type="ORF">LCGC14_0359000</name>
</gene>
<reference evidence="1" key="1">
    <citation type="journal article" date="2015" name="Nature">
        <title>Complex archaea that bridge the gap between prokaryotes and eukaryotes.</title>
        <authorList>
            <person name="Spang A."/>
            <person name="Saw J.H."/>
            <person name="Jorgensen S.L."/>
            <person name="Zaremba-Niedzwiedzka K."/>
            <person name="Martijn J."/>
            <person name="Lind A.E."/>
            <person name="van Eijk R."/>
            <person name="Schleper C."/>
            <person name="Guy L."/>
            <person name="Ettema T.J."/>
        </authorList>
    </citation>
    <scope>NUCLEOTIDE SEQUENCE</scope>
</reference>
<protein>
    <submittedName>
        <fullName evidence="1">Uncharacterized protein</fullName>
    </submittedName>
</protein>
<dbReference type="EMBL" id="LAZR01000276">
    <property type="protein sequence ID" value="KKN77625.1"/>
    <property type="molecule type" value="Genomic_DNA"/>
</dbReference>
<organism evidence="1">
    <name type="scientific">marine sediment metagenome</name>
    <dbReference type="NCBI Taxonomy" id="412755"/>
    <lineage>
        <taxon>unclassified sequences</taxon>
        <taxon>metagenomes</taxon>
        <taxon>ecological metagenomes</taxon>
    </lineage>
</organism>
<dbReference type="AlphaFoldDB" id="A0A0F9T8T1"/>